<gene>
    <name evidence="2" type="ORF">EIM92_16730</name>
</gene>
<dbReference type="InterPro" id="IPR029044">
    <property type="entry name" value="Nucleotide-diphossugar_trans"/>
</dbReference>
<name>A0A3S8RWY9_9BACL</name>
<sequence length="244" mass="28338">MNLTVITPVLNEETFLGLFLERVTSFADEIIIVDGGSTDNSIPIIKSYMGKHNIRLFSNKQGTAYTDEWNESEVRNFMVDQAQGGWIANIDADEIFDDSLDAVLPGILAQTTAHVLRFPIINFWKDLRTVRVNAPNDERWSNDIIRMWRNGIGIRYQDQKHHCTLKARDSDIWALPSELINVPLYHYHYAFGKRFKFNDNRRGDVNLYDNQGEPDWSFRHGEYEIRTTPFSGQHPRIIRNHLGI</sequence>
<dbReference type="EMBL" id="CP034248">
    <property type="protein sequence ID" value="AZK47591.1"/>
    <property type="molecule type" value="Genomic_DNA"/>
</dbReference>
<dbReference type="AlphaFoldDB" id="A0A3S8RWY9"/>
<evidence type="ECO:0000259" key="1">
    <source>
        <dbReference type="Pfam" id="PF00535"/>
    </source>
</evidence>
<accession>A0A3S8RWY9</accession>
<dbReference type="GO" id="GO:0016740">
    <property type="term" value="F:transferase activity"/>
    <property type="evidence" value="ECO:0007669"/>
    <property type="project" value="UniProtKB-KW"/>
</dbReference>
<keyword evidence="2" id="KW-0808">Transferase</keyword>
<dbReference type="PANTHER" id="PTHR43630:SF2">
    <property type="entry name" value="GLYCOSYLTRANSFERASE"/>
    <property type="match status" value="1"/>
</dbReference>
<proteinExistence type="predicted"/>
<dbReference type="SUPFAM" id="SSF53448">
    <property type="entry name" value="Nucleotide-diphospho-sugar transferases"/>
    <property type="match status" value="1"/>
</dbReference>
<dbReference type="RefSeq" id="WP_125083615.1">
    <property type="nucleotide sequence ID" value="NZ_CP034248.1"/>
</dbReference>
<reference evidence="2 3" key="1">
    <citation type="submission" date="2018-11" db="EMBL/GenBank/DDBJ databases">
        <title>Genome sequencing of Paenibacillus lentus DSM25539(T).</title>
        <authorList>
            <person name="Kook J.-K."/>
            <person name="Park S.-N."/>
            <person name="Lim Y.K."/>
        </authorList>
    </citation>
    <scope>NUCLEOTIDE SEQUENCE [LARGE SCALE GENOMIC DNA]</scope>
    <source>
        <strain evidence="2 3">DSM 25539</strain>
    </source>
</reference>
<protein>
    <submittedName>
        <fullName evidence="2">Glycosyltransferase</fullName>
    </submittedName>
</protein>
<evidence type="ECO:0000313" key="2">
    <source>
        <dbReference type="EMBL" id="AZK47591.1"/>
    </source>
</evidence>
<dbReference type="PANTHER" id="PTHR43630">
    <property type="entry name" value="POLY-BETA-1,6-N-ACETYL-D-GLUCOSAMINE SYNTHASE"/>
    <property type="match status" value="1"/>
</dbReference>
<feature type="domain" description="Glycosyltransferase 2-like" evidence="1">
    <location>
        <begin position="4"/>
        <end position="116"/>
    </location>
</feature>
<evidence type="ECO:0000313" key="3">
    <source>
        <dbReference type="Proteomes" id="UP000273145"/>
    </source>
</evidence>
<keyword evidence="3" id="KW-1185">Reference proteome</keyword>
<dbReference type="KEGG" id="plen:EIM92_16730"/>
<dbReference type="Gene3D" id="3.90.550.10">
    <property type="entry name" value="Spore Coat Polysaccharide Biosynthesis Protein SpsA, Chain A"/>
    <property type="match status" value="1"/>
</dbReference>
<organism evidence="2 3">
    <name type="scientific">Paenibacillus lentus</name>
    <dbReference type="NCBI Taxonomy" id="1338368"/>
    <lineage>
        <taxon>Bacteria</taxon>
        <taxon>Bacillati</taxon>
        <taxon>Bacillota</taxon>
        <taxon>Bacilli</taxon>
        <taxon>Bacillales</taxon>
        <taxon>Paenibacillaceae</taxon>
        <taxon>Paenibacillus</taxon>
    </lineage>
</organism>
<dbReference type="InterPro" id="IPR001173">
    <property type="entry name" value="Glyco_trans_2-like"/>
</dbReference>
<dbReference type="Proteomes" id="UP000273145">
    <property type="component" value="Chromosome"/>
</dbReference>
<dbReference type="OrthoDB" id="183314at2"/>
<dbReference type="Pfam" id="PF00535">
    <property type="entry name" value="Glycos_transf_2"/>
    <property type="match status" value="1"/>
</dbReference>